<name>A0A438JZT7_VITVI</name>
<dbReference type="EMBL" id="QGNW01000021">
    <property type="protein sequence ID" value="RVX14482.1"/>
    <property type="molecule type" value="Genomic_DNA"/>
</dbReference>
<sequence length="179" mass="20116">MQIFIVERKRESLHGLSWGRELRAAPGRSGFLHQGQRTDIGRNFGKRMGGPSRWCAAKTRGDASSVWVLSTRKRKDLASLYPKAEEQKGVGLFCWRRYGGGSCFRKVSETEGKGKVMETLVGQILREVVKQPCSNGEAVVRVKVDNRVLSQNLKKLAHCLVGCWDPKLGREDDLRSWGT</sequence>
<protein>
    <submittedName>
        <fullName evidence="1">Uncharacterized protein</fullName>
    </submittedName>
</protein>
<dbReference type="AlphaFoldDB" id="A0A438JZT7"/>
<proteinExistence type="predicted"/>
<reference evidence="1 2" key="1">
    <citation type="journal article" date="2018" name="PLoS Genet.">
        <title>Population sequencing reveals clonal diversity and ancestral inbreeding in the grapevine cultivar Chardonnay.</title>
        <authorList>
            <person name="Roach M.J."/>
            <person name="Johnson D.L."/>
            <person name="Bohlmann J."/>
            <person name="van Vuuren H.J."/>
            <person name="Jones S.J."/>
            <person name="Pretorius I.S."/>
            <person name="Schmidt S.A."/>
            <person name="Borneman A.R."/>
        </authorList>
    </citation>
    <scope>NUCLEOTIDE SEQUENCE [LARGE SCALE GENOMIC DNA]</scope>
    <source>
        <strain evidence="2">cv. Chardonnay</strain>
        <tissue evidence="1">Leaf</tissue>
    </source>
</reference>
<gene>
    <name evidence="1" type="ORF">CK203_017163</name>
</gene>
<organism evidence="1 2">
    <name type="scientific">Vitis vinifera</name>
    <name type="common">Grape</name>
    <dbReference type="NCBI Taxonomy" id="29760"/>
    <lineage>
        <taxon>Eukaryota</taxon>
        <taxon>Viridiplantae</taxon>
        <taxon>Streptophyta</taxon>
        <taxon>Embryophyta</taxon>
        <taxon>Tracheophyta</taxon>
        <taxon>Spermatophyta</taxon>
        <taxon>Magnoliopsida</taxon>
        <taxon>eudicotyledons</taxon>
        <taxon>Gunneridae</taxon>
        <taxon>Pentapetalae</taxon>
        <taxon>rosids</taxon>
        <taxon>Vitales</taxon>
        <taxon>Vitaceae</taxon>
        <taxon>Viteae</taxon>
        <taxon>Vitis</taxon>
    </lineage>
</organism>
<dbReference type="Proteomes" id="UP000288805">
    <property type="component" value="Unassembled WGS sequence"/>
</dbReference>
<accession>A0A438JZT7</accession>
<evidence type="ECO:0000313" key="2">
    <source>
        <dbReference type="Proteomes" id="UP000288805"/>
    </source>
</evidence>
<comment type="caution">
    <text evidence="1">The sequence shown here is derived from an EMBL/GenBank/DDBJ whole genome shotgun (WGS) entry which is preliminary data.</text>
</comment>
<evidence type="ECO:0000313" key="1">
    <source>
        <dbReference type="EMBL" id="RVX14482.1"/>
    </source>
</evidence>